<dbReference type="AlphaFoldDB" id="A0A370H4G5"/>
<evidence type="ECO:0000313" key="1">
    <source>
        <dbReference type="EMBL" id="RDI50814.1"/>
    </source>
</evidence>
<organism evidence="1 2">
    <name type="scientific">Nocardia mexicana</name>
    <dbReference type="NCBI Taxonomy" id="279262"/>
    <lineage>
        <taxon>Bacteria</taxon>
        <taxon>Bacillati</taxon>
        <taxon>Actinomycetota</taxon>
        <taxon>Actinomycetes</taxon>
        <taxon>Mycobacteriales</taxon>
        <taxon>Nocardiaceae</taxon>
        <taxon>Nocardia</taxon>
    </lineage>
</organism>
<dbReference type="GO" id="GO:0032259">
    <property type="term" value="P:methylation"/>
    <property type="evidence" value="ECO:0007669"/>
    <property type="project" value="UniProtKB-KW"/>
</dbReference>
<keyword evidence="1" id="KW-0808">Transferase</keyword>
<dbReference type="STRING" id="1210089.GCA_001613165_02494"/>
<name>A0A370H4G5_9NOCA</name>
<dbReference type="PANTHER" id="PTHR44068">
    <property type="entry name" value="ZGC:194242"/>
    <property type="match status" value="1"/>
</dbReference>
<dbReference type="GO" id="GO:0008168">
    <property type="term" value="F:methyltransferase activity"/>
    <property type="evidence" value="ECO:0007669"/>
    <property type="project" value="UniProtKB-KW"/>
</dbReference>
<dbReference type="Gene3D" id="3.40.50.150">
    <property type="entry name" value="Vaccinia Virus protein VP39"/>
    <property type="match status" value="1"/>
</dbReference>
<sequence>MQTGYERQTADDDVSRYYVRKTAEIMHKYGPGPRIHFHVGLFPGGAEPTSDVPGYVLQRRLHDSQEEALTHAAAAWDVAGHRPAELLDIGCGVGGGSLFWAQEHDAAVTGLTVAADHVGVMRELVRHAGAQGRVSVRAQDVHSLTDRNAFDAAVAFESSGYMNRTRLFEVVATALRPGGWFGIQEHFPFRSDCAVTALLDDYYKTRLGVLEEYLSAAAATGFVLETDEDVTERVTEFWMQSAAWTTAELAAIDDGQASPIRRERLMQSCVFHGRLFRLWRDHAVQTRQLLFRLSR</sequence>
<dbReference type="InterPro" id="IPR029063">
    <property type="entry name" value="SAM-dependent_MTases_sf"/>
</dbReference>
<protein>
    <submittedName>
        <fullName evidence="1">Tocopherol O-methyltransferase</fullName>
    </submittedName>
</protein>
<comment type="caution">
    <text evidence="1">The sequence shown here is derived from an EMBL/GenBank/DDBJ whole genome shotgun (WGS) entry which is preliminary data.</text>
</comment>
<evidence type="ECO:0000313" key="2">
    <source>
        <dbReference type="Proteomes" id="UP000255355"/>
    </source>
</evidence>
<dbReference type="InterPro" id="IPR050447">
    <property type="entry name" value="Erg6_SMT_methyltransf"/>
</dbReference>
<reference evidence="1 2" key="1">
    <citation type="submission" date="2018-07" db="EMBL/GenBank/DDBJ databases">
        <title>Genomic Encyclopedia of Type Strains, Phase IV (KMG-IV): sequencing the most valuable type-strain genomes for metagenomic binning, comparative biology and taxonomic classification.</title>
        <authorList>
            <person name="Goeker M."/>
        </authorList>
    </citation>
    <scope>NUCLEOTIDE SEQUENCE [LARGE SCALE GENOMIC DNA]</scope>
    <source>
        <strain evidence="1 2">DSM 44952</strain>
    </source>
</reference>
<proteinExistence type="predicted"/>
<dbReference type="EMBL" id="QQAZ01000005">
    <property type="protein sequence ID" value="RDI50814.1"/>
    <property type="molecule type" value="Genomic_DNA"/>
</dbReference>
<dbReference type="PANTHER" id="PTHR44068:SF11">
    <property type="entry name" value="GERANYL DIPHOSPHATE 2-C-METHYLTRANSFERASE"/>
    <property type="match status" value="1"/>
</dbReference>
<dbReference type="Proteomes" id="UP000255355">
    <property type="component" value="Unassembled WGS sequence"/>
</dbReference>
<gene>
    <name evidence="1" type="ORF">DFR68_105291</name>
</gene>
<accession>A0A370H4G5</accession>
<keyword evidence="1" id="KW-0489">Methyltransferase</keyword>
<dbReference type="Pfam" id="PF02353">
    <property type="entry name" value="CMAS"/>
    <property type="match status" value="1"/>
</dbReference>
<dbReference type="SUPFAM" id="SSF53335">
    <property type="entry name" value="S-adenosyl-L-methionine-dependent methyltransferases"/>
    <property type="match status" value="1"/>
</dbReference>
<dbReference type="OrthoDB" id="9769602at2"/>
<dbReference type="CDD" id="cd02440">
    <property type="entry name" value="AdoMet_MTases"/>
    <property type="match status" value="1"/>
</dbReference>
<keyword evidence="2" id="KW-1185">Reference proteome</keyword>